<dbReference type="GO" id="GO:0003677">
    <property type="term" value="F:DNA binding"/>
    <property type="evidence" value="ECO:0007669"/>
    <property type="project" value="UniProtKB-KW"/>
</dbReference>
<dbReference type="InterPro" id="IPR029063">
    <property type="entry name" value="SAM-dependent_MTases_sf"/>
</dbReference>
<dbReference type="GO" id="GO:0003700">
    <property type="term" value="F:DNA-binding transcription factor activity"/>
    <property type="evidence" value="ECO:0007669"/>
    <property type="project" value="InterPro"/>
</dbReference>
<keyword evidence="3" id="KW-0808">Transferase</keyword>
<feature type="domain" description="HTH merR-type" evidence="2">
    <location>
        <begin position="1"/>
        <end position="69"/>
    </location>
</feature>
<dbReference type="InterPro" id="IPR000551">
    <property type="entry name" value="MerR-type_HTH_dom"/>
</dbReference>
<reference evidence="3 4" key="1">
    <citation type="submission" date="2020-02" db="EMBL/GenBank/DDBJ databases">
        <title>Paenibacillus sp. nov., isolated from rhizosphere soil of tomato.</title>
        <authorList>
            <person name="Weon H.-Y."/>
            <person name="Lee S.A."/>
        </authorList>
    </citation>
    <scope>NUCLEOTIDE SEQUENCE [LARGE SCALE GENOMIC DNA]</scope>
    <source>
        <strain evidence="3 4">14171R-81</strain>
    </source>
</reference>
<dbReference type="SMART" id="SM00422">
    <property type="entry name" value="HTH_MERR"/>
    <property type="match status" value="1"/>
</dbReference>
<dbReference type="InterPro" id="IPR041698">
    <property type="entry name" value="Methyltransf_25"/>
</dbReference>
<keyword evidence="4" id="KW-1185">Reference proteome</keyword>
<dbReference type="SUPFAM" id="SSF46955">
    <property type="entry name" value="Putative DNA-binding domain"/>
    <property type="match status" value="1"/>
</dbReference>
<dbReference type="GO" id="GO:0032259">
    <property type="term" value="P:methylation"/>
    <property type="evidence" value="ECO:0007669"/>
    <property type="project" value="UniProtKB-KW"/>
</dbReference>
<evidence type="ECO:0000313" key="4">
    <source>
        <dbReference type="Proteomes" id="UP000479114"/>
    </source>
</evidence>
<organism evidence="3 4">
    <name type="scientific">Paenibacillus rhizovicinus</name>
    <dbReference type="NCBI Taxonomy" id="2704463"/>
    <lineage>
        <taxon>Bacteria</taxon>
        <taxon>Bacillati</taxon>
        <taxon>Bacillota</taxon>
        <taxon>Bacilli</taxon>
        <taxon>Bacillales</taxon>
        <taxon>Paenibacillaceae</taxon>
        <taxon>Paenibacillus</taxon>
    </lineage>
</organism>
<evidence type="ECO:0000313" key="3">
    <source>
        <dbReference type="EMBL" id="QHW34391.1"/>
    </source>
</evidence>
<dbReference type="InterPro" id="IPR009061">
    <property type="entry name" value="DNA-bd_dom_put_sf"/>
</dbReference>
<dbReference type="Gene3D" id="1.10.1660.10">
    <property type="match status" value="1"/>
</dbReference>
<accession>A0A6C0P7L7</accession>
<name>A0A6C0P7L7_9BACL</name>
<dbReference type="EMBL" id="CP048286">
    <property type="protein sequence ID" value="QHW34391.1"/>
    <property type="molecule type" value="Genomic_DNA"/>
</dbReference>
<dbReference type="CDD" id="cd02440">
    <property type="entry name" value="AdoMet_MTases"/>
    <property type="match status" value="1"/>
</dbReference>
<proteinExistence type="predicted"/>
<protein>
    <submittedName>
        <fullName evidence="3">Methyltransferase domain-containing protein</fullName>
    </submittedName>
</protein>
<dbReference type="Gene3D" id="3.40.50.150">
    <property type="entry name" value="Vaccinia Virus protein VP39"/>
    <property type="match status" value="1"/>
</dbReference>
<dbReference type="CDD" id="cd00592">
    <property type="entry name" value="HTH_MerR-like"/>
    <property type="match status" value="1"/>
</dbReference>
<dbReference type="Pfam" id="PF13411">
    <property type="entry name" value="MerR_1"/>
    <property type="match status" value="1"/>
</dbReference>
<dbReference type="Proteomes" id="UP000479114">
    <property type="component" value="Chromosome"/>
</dbReference>
<dbReference type="GO" id="GO:0008168">
    <property type="term" value="F:methyltransferase activity"/>
    <property type="evidence" value="ECO:0007669"/>
    <property type="project" value="UniProtKB-KW"/>
</dbReference>
<evidence type="ECO:0000259" key="2">
    <source>
        <dbReference type="PROSITE" id="PS50937"/>
    </source>
</evidence>
<dbReference type="KEGG" id="prz:GZH47_28755"/>
<dbReference type="PANTHER" id="PTHR30204:SF97">
    <property type="entry name" value="MERR FAMILY REGULATORY PROTEIN"/>
    <property type="match status" value="1"/>
</dbReference>
<keyword evidence="3" id="KW-0489">Methyltransferase</keyword>
<evidence type="ECO:0000256" key="1">
    <source>
        <dbReference type="ARBA" id="ARBA00023125"/>
    </source>
</evidence>
<dbReference type="SUPFAM" id="SSF53335">
    <property type="entry name" value="S-adenosyl-L-methionine-dependent methyltransferases"/>
    <property type="match status" value="1"/>
</dbReference>
<dbReference type="InterPro" id="IPR047057">
    <property type="entry name" value="MerR_fam"/>
</dbReference>
<sequence>MKINEIAERLDITPRAIRLYEARGLLKPQRESENGYRRFSDSDAWRLQTIGALRGAGLGLDAIQSLLDKLDRGDSATVHHYLELQRMALASKWVEGKYAMTMLDELIGRFEDKGRLDAADLFELTGRLKDIRRQQAAWIDTWQFDAIAAQFDRSAAMLSTGTALTQEEYEQALDLIVQWTSPRQGEQGLDIGTGTGNLAGQLASRGAHMSAVDQSKEMLAICRDKHPGVAAKLGNALALPFVDGRFSLIVSAFALHFLNGEQQTLALEEMNRVLLPNGRICLAGLMAEDGSPAQETEPKRHAINRGRLLEWFKEHDFVTVHYAVNPQIGVLYAVRKH</sequence>
<keyword evidence="1" id="KW-0238">DNA-binding</keyword>
<dbReference type="RefSeq" id="WP_162644403.1">
    <property type="nucleotide sequence ID" value="NZ_CP048286.1"/>
</dbReference>
<dbReference type="AlphaFoldDB" id="A0A6C0P7L7"/>
<dbReference type="PROSITE" id="PS50937">
    <property type="entry name" value="HTH_MERR_2"/>
    <property type="match status" value="1"/>
</dbReference>
<gene>
    <name evidence="3" type="ORF">GZH47_28755</name>
</gene>
<dbReference type="Pfam" id="PF13649">
    <property type="entry name" value="Methyltransf_25"/>
    <property type="match status" value="1"/>
</dbReference>
<dbReference type="PANTHER" id="PTHR30204">
    <property type="entry name" value="REDOX-CYCLING DRUG-SENSING TRANSCRIPTIONAL ACTIVATOR SOXR"/>
    <property type="match status" value="1"/>
</dbReference>